<gene>
    <name evidence="1" type="ORF">AMORRO_LOCUS11370</name>
</gene>
<name>A0A9N9ENX7_9GLOM</name>
<comment type="caution">
    <text evidence="1">The sequence shown here is derived from an EMBL/GenBank/DDBJ whole genome shotgun (WGS) entry which is preliminary data.</text>
</comment>
<dbReference type="AlphaFoldDB" id="A0A9N9ENX7"/>
<reference evidence="1" key="1">
    <citation type="submission" date="2021-06" db="EMBL/GenBank/DDBJ databases">
        <authorList>
            <person name="Kallberg Y."/>
            <person name="Tangrot J."/>
            <person name="Rosling A."/>
        </authorList>
    </citation>
    <scope>NUCLEOTIDE SEQUENCE</scope>
    <source>
        <strain evidence="1">CL551</strain>
    </source>
</reference>
<sequence length="85" mass="9780">TTISQNACCFGGQSFRLRIHLQFLDYCEGKFCLNEVDNANLPRDFTEMADFLLAREVKKGFEESRAEKRPSRLSYLNNLNVANTL</sequence>
<keyword evidence="2" id="KW-1185">Reference proteome</keyword>
<evidence type="ECO:0000313" key="1">
    <source>
        <dbReference type="EMBL" id="CAG8683778.1"/>
    </source>
</evidence>
<evidence type="ECO:0000313" key="2">
    <source>
        <dbReference type="Proteomes" id="UP000789342"/>
    </source>
</evidence>
<feature type="non-terminal residue" evidence="1">
    <location>
        <position position="1"/>
    </location>
</feature>
<accession>A0A9N9ENX7</accession>
<dbReference type="EMBL" id="CAJVPV010014292">
    <property type="protein sequence ID" value="CAG8683778.1"/>
    <property type="molecule type" value="Genomic_DNA"/>
</dbReference>
<proteinExistence type="predicted"/>
<dbReference type="Proteomes" id="UP000789342">
    <property type="component" value="Unassembled WGS sequence"/>
</dbReference>
<organism evidence="1 2">
    <name type="scientific">Acaulospora morrowiae</name>
    <dbReference type="NCBI Taxonomy" id="94023"/>
    <lineage>
        <taxon>Eukaryota</taxon>
        <taxon>Fungi</taxon>
        <taxon>Fungi incertae sedis</taxon>
        <taxon>Mucoromycota</taxon>
        <taxon>Glomeromycotina</taxon>
        <taxon>Glomeromycetes</taxon>
        <taxon>Diversisporales</taxon>
        <taxon>Acaulosporaceae</taxon>
        <taxon>Acaulospora</taxon>
    </lineage>
</organism>
<protein>
    <submittedName>
        <fullName evidence="1">9971_t:CDS:1</fullName>
    </submittedName>
</protein>
<dbReference type="OrthoDB" id="2400142at2759"/>